<dbReference type="CDD" id="cd15904">
    <property type="entry name" value="TSPO_MBR"/>
    <property type="match status" value="1"/>
</dbReference>
<keyword evidence="4 6" id="KW-1133">Transmembrane helix</keyword>
<evidence type="ECO:0000313" key="8">
    <source>
        <dbReference type="Proteomes" id="UP000786811"/>
    </source>
</evidence>
<dbReference type="GO" id="GO:0033013">
    <property type="term" value="P:tetrapyrrole metabolic process"/>
    <property type="evidence" value="ECO:0007669"/>
    <property type="project" value="UniProtKB-ARBA"/>
</dbReference>
<sequence>MPVHIPWPATVAVVLPNLGGWAGAFVTRQNISPWYKTLNKPTWTPPNWMFGPVWTGLYCSMGYASYLVYRDGGGFENAAVPLSIYGVNVALNWMWTPIFFGAHNIKLALYEIAALWGSTVVLGISFFKVNKLAGGLIVPYLAWITIAAALNYSVYRNNKITDVTDEKEK</sequence>
<evidence type="ECO:0000313" key="7">
    <source>
        <dbReference type="EMBL" id="CAG5089776.1"/>
    </source>
</evidence>
<dbReference type="InterPro" id="IPR038330">
    <property type="entry name" value="TspO/MBR-related_sf"/>
</dbReference>
<evidence type="ECO:0000256" key="4">
    <source>
        <dbReference type="ARBA" id="ARBA00022989"/>
    </source>
</evidence>
<evidence type="ECO:0000256" key="5">
    <source>
        <dbReference type="ARBA" id="ARBA00023136"/>
    </source>
</evidence>
<feature type="transmembrane region" description="Helical" evidence="6">
    <location>
        <begin position="48"/>
        <end position="66"/>
    </location>
</feature>
<dbReference type="Pfam" id="PF03073">
    <property type="entry name" value="TspO_MBR"/>
    <property type="match status" value="1"/>
</dbReference>
<dbReference type="Proteomes" id="UP000786811">
    <property type="component" value="Unassembled WGS sequence"/>
</dbReference>
<dbReference type="InterPro" id="IPR004307">
    <property type="entry name" value="TspO_MBR"/>
</dbReference>
<keyword evidence="3 6" id="KW-0812">Transmembrane</keyword>
<feature type="transmembrane region" description="Helical" evidence="6">
    <location>
        <begin position="133"/>
        <end position="152"/>
    </location>
</feature>
<dbReference type="EMBL" id="CAJNRD030001119">
    <property type="protein sequence ID" value="CAG5089776.1"/>
    <property type="molecule type" value="Genomic_DNA"/>
</dbReference>
<dbReference type="PANTHER" id="PTHR10057">
    <property type="entry name" value="PERIPHERAL-TYPE BENZODIAZEPINE RECEPTOR"/>
    <property type="match status" value="1"/>
</dbReference>
<evidence type="ECO:0000256" key="2">
    <source>
        <dbReference type="ARBA" id="ARBA00007524"/>
    </source>
</evidence>
<dbReference type="AlphaFoldDB" id="A0A8J2HCG8"/>
<accession>A0A8J2HCG8</accession>
<dbReference type="OrthoDB" id="8841220at2759"/>
<keyword evidence="5 6" id="KW-0472">Membrane</keyword>
<name>A0A8J2HCG8_COTCN</name>
<keyword evidence="8" id="KW-1185">Reference proteome</keyword>
<evidence type="ECO:0000256" key="1">
    <source>
        <dbReference type="ARBA" id="ARBA00004141"/>
    </source>
</evidence>
<comment type="similarity">
    <text evidence="2">Belongs to the TspO/BZRP family.</text>
</comment>
<evidence type="ECO:0000256" key="6">
    <source>
        <dbReference type="SAM" id="Phobius"/>
    </source>
</evidence>
<comment type="caution">
    <text evidence="7">The sequence shown here is derived from an EMBL/GenBank/DDBJ whole genome shotgun (WGS) entry which is preliminary data.</text>
</comment>
<comment type="subcellular location">
    <subcellularLocation>
        <location evidence="1">Membrane</location>
        <topology evidence="1">Multi-pass membrane protein</topology>
    </subcellularLocation>
</comment>
<evidence type="ECO:0000256" key="3">
    <source>
        <dbReference type="ARBA" id="ARBA00022692"/>
    </source>
</evidence>
<gene>
    <name evidence="7" type="ORF">HICCMSTLAB_LOCUS5372</name>
</gene>
<protein>
    <submittedName>
        <fullName evidence="7">Similar to Tspo: Translocator protein (Mus musculus)</fullName>
    </submittedName>
</protein>
<dbReference type="PANTHER" id="PTHR10057:SF0">
    <property type="entry name" value="TRANSLOCATOR PROTEIN"/>
    <property type="match status" value="1"/>
</dbReference>
<dbReference type="FunFam" id="1.20.1260.100:FF:000001">
    <property type="entry name" value="translocator protein 2"/>
    <property type="match status" value="1"/>
</dbReference>
<dbReference type="GO" id="GO:0005741">
    <property type="term" value="C:mitochondrial outer membrane"/>
    <property type="evidence" value="ECO:0007669"/>
    <property type="project" value="TreeGrafter"/>
</dbReference>
<feature type="transmembrane region" description="Helical" evidence="6">
    <location>
        <begin position="78"/>
        <end position="95"/>
    </location>
</feature>
<proteinExistence type="inferred from homology"/>
<reference evidence="7" key="1">
    <citation type="submission" date="2021-04" db="EMBL/GenBank/DDBJ databases">
        <authorList>
            <person name="Chebbi M.A.C M."/>
        </authorList>
    </citation>
    <scope>NUCLEOTIDE SEQUENCE</scope>
</reference>
<dbReference type="Gene3D" id="1.20.1260.100">
    <property type="entry name" value="TspO/MBR protein"/>
    <property type="match status" value="1"/>
</dbReference>
<dbReference type="PIRSF" id="PIRSF005859">
    <property type="entry name" value="PBR"/>
    <property type="match status" value="1"/>
</dbReference>
<organism evidence="7 8">
    <name type="scientific">Cotesia congregata</name>
    <name type="common">Parasitoid wasp</name>
    <name type="synonym">Apanteles congregatus</name>
    <dbReference type="NCBI Taxonomy" id="51543"/>
    <lineage>
        <taxon>Eukaryota</taxon>
        <taxon>Metazoa</taxon>
        <taxon>Ecdysozoa</taxon>
        <taxon>Arthropoda</taxon>
        <taxon>Hexapoda</taxon>
        <taxon>Insecta</taxon>
        <taxon>Pterygota</taxon>
        <taxon>Neoptera</taxon>
        <taxon>Endopterygota</taxon>
        <taxon>Hymenoptera</taxon>
        <taxon>Apocrita</taxon>
        <taxon>Ichneumonoidea</taxon>
        <taxon>Braconidae</taxon>
        <taxon>Microgastrinae</taxon>
        <taxon>Cotesia</taxon>
    </lineage>
</organism>
<feature type="transmembrane region" description="Helical" evidence="6">
    <location>
        <begin position="6"/>
        <end position="27"/>
    </location>
</feature>
<feature type="transmembrane region" description="Helical" evidence="6">
    <location>
        <begin position="107"/>
        <end position="127"/>
    </location>
</feature>